<reference evidence="1" key="1">
    <citation type="journal article" date="2023" name="Comput. Struct. Biotechnol. J.">
        <title>Discovery of a novel marine Bacteroidetes with a rich repertoire of carbohydrate-active enzymes.</title>
        <authorList>
            <person name="Chen B."/>
            <person name="Liu G."/>
            <person name="Chen Q."/>
            <person name="Wang H."/>
            <person name="Liu L."/>
            <person name="Tang K."/>
        </authorList>
    </citation>
    <scope>NUCLEOTIDE SEQUENCE</scope>
    <source>
        <strain evidence="1">TK19036</strain>
    </source>
</reference>
<reference evidence="1" key="2">
    <citation type="journal article" date="2024" name="Antonie Van Leeuwenhoek">
        <title>Roseihalotalea indica gen. nov., sp. nov., a halophilic Bacteroidetes from mesopelagic Southwest Indian Ocean with higher carbohydrate metabolic potential.</title>
        <authorList>
            <person name="Chen B."/>
            <person name="Zhang M."/>
            <person name="Lin D."/>
            <person name="Ye J."/>
            <person name="Tang K."/>
        </authorList>
    </citation>
    <scope>NUCLEOTIDE SEQUENCE</scope>
    <source>
        <strain evidence="1">TK19036</strain>
    </source>
</reference>
<protein>
    <submittedName>
        <fullName evidence="1">Uncharacterized protein</fullName>
    </submittedName>
</protein>
<evidence type="ECO:0000313" key="1">
    <source>
        <dbReference type="EMBL" id="WKN39698.1"/>
    </source>
</evidence>
<organism evidence="1">
    <name type="scientific">Roseihalotalea indica</name>
    <dbReference type="NCBI Taxonomy" id="2867963"/>
    <lineage>
        <taxon>Bacteria</taxon>
        <taxon>Pseudomonadati</taxon>
        <taxon>Bacteroidota</taxon>
        <taxon>Cytophagia</taxon>
        <taxon>Cytophagales</taxon>
        <taxon>Catalimonadaceae</taxon>
        <taxon>Roseihalotalea</taxon>
    </lineage>
</organism>
<dbReference type="EMBL" id="CP120682">
    <property type="protein sequence ID" value="WKN39698.1"/>
    <property type="molecule type" value="Genomic_DNA"/>
</dbReference>
<accession>A0AA49JFU7</accession>
<proteinExistence type="predicted"/>
<name>A0AA49JFU7_9BACT</name>
<gene>
    <name evidence="1" type="ORF">K4G66_13455</name>
</gene>
<dbReference type="AlphaFoldDB" id="A0AA49JFU7"/>
<sequence length="257" mass="29752">MKRLYIVGALTLFFSTTLIAQRTFVPQYSVSTVAETGNPRISHRLFSLFTEIQPNLSDQERQNQYLMLNDFVQDLNQRLQKSHSTEQFLKYLFYRVHRTYLKQYQQYATLNDITTTGEYDCVSATALYALLLNALHINFSVHEMTYHVYLEIPVNDKVVLMESTDPLAGFVANAEEISERLAQYQAEEIDQDVYADAIRARVGITELVGLTHFNAAVNYYNRQQLAPARQHLQQAMQWYPAERMYALQALIEAVATR</sequence>